<dbReference type="Proteomes" id="UP000296469">
    <property type="component" value="Chromosome"/>
</dbReference>
<dbReference type="InterPro" id="IPR038727">
    <property type="entry name" value="NadR/Ttd14_AAA_dom"/>
</dbReference>
<gene>
    <name evidence="3" type="ORF">E5225_10950</name>
</gene>
<protein>
    <submittedName>
        <fullName evidence="3">Cytidyltransferase</fullName>
    </submittedName>
</protein>
<accession>A0A4P7SKK2</accession>
<dbReference type="SUPFAM" id="SSF52540">
    <property type="entry name" value="P-loop containing nucleoside triphosphate hydrolases"/>
    <property type="match status" value="1"/>
</dbReference>
<evidence type="ECO:0000259" key="2">
    <source>
        <dbReference type="Pfam" id="PF13521"/>
    </source>
</evidence>
<dbReference type="PANTHER" id="PTHR37512">
    <property type="entry name" value="TRIFUNCTIONAL NAD BIOSYNTHESIS/REGULATOR PROTEIN NADR"/>
    <property type="match status" value="1"/>
</dbReference>
<dbReference type="InterPro" id="IPR027417">
    <property type="entry name" value="P-loop_NTPase"/>
</dbReference>
<organism evidence="3 4">
    <name type="scientific">Cellulomonas shaoxiangyii</name>
    <dbReference type="NCBI Taxonomy" id="2566013"/>
    <lineage>
        <taxon>Bacteria</taxon>
        <taxon>Bacillati</taxon>
        <taxon>Actinomycetota</taxon>
        <taxon>Actinomycetes</taxon>
        <taxon>Micrococcales</taxon>
        <taxon>Cellulomonadaceae</taxon>
        <taxon>Cellulomonas</taxon>
    </lineage>
</organism>
<keyword evidence="3" id="KW-0808">Transferase</keyword>
<dbReference type="Gene3D" id="3.40.50.300">
    <property type="entry name" value="P-loop containing nucleotide triphosphate hydrolases"/>
    <property type="match status" value="1"/>
</dbReference>
<dbReference type="InterPro" id="IPR014729">
    <property type="entry name" value="Rossmann-like_a/b/a_fold"/>
</dbReference>
<dbReference type="AlphaFoldDB" id="A0A4P7SKK2"/>
<name>A0A4P7SKK2_9CELL</name>
<dbReference type="PANTHER" id="PTHR37512:SF1">
    <property type="entry name" value="NADR_TTD14 AAA DOMAIN-CONTAINING PROTEIN"/>
    <property type="match status" value="1"/>
</dbReference>
<dbReference type="GO" id="GO:0016740">
    <property type="term" value="F:transferase activity"/>
    <property type="evidence" value="ECO:0007669"/>
    <property type="project" value="UniProtKB-KW"/>
</dbReference>
<dbReference type="EMBL" id="CP039291">
    <property type="protein sequence ID" value="QCB94007.1"/>
    <property type="molecule type" value="Genomic_DNA"/>
</dbReference>
<dbReference type="Gene3D" id="3.40.50.620">
    <property type="entry name" value="HUPs"/>
    <property type="match status" value="1"/>
</dbReference>
<dbReference type="InterPro" id="IPR052735">
    <property type="entry name" value="NAD_biosynth-regulator"/>
</dbReference>
<keyword evidence="4" id="KW-1185">Reference proteome</keyword>
<dbReference type="SUPFAM" id="SSF52374">
    <property type="entry name" value="Nucleotidylyl transferase"/>
    <property type="match status" value="1"/>
</dbReference>
<feature type="region of interest" description="Disordered" evidence="1">
    <location>
        <begin position="372"/>
        <end position="392"/>
    </location>
</feature>
<dbReference type="OrthoDB" id="3249147at2"/>
<evidence type="ECO:0000256" key="1">
    <source>
        <dbReference type="SAM" id="MobiDB-lite"/>
    </source>
</evidence>
<evidence type="ECO:0000313" key="3">
    <source>
        <dbReference type="EMBL" id="QCB94007.1"/>
    </source>
</evidence>
<dbReference type="Pfam" id="PF13521">
    <property type="entry name" value="AAA_28"/>
    <property type="match status" value="1"/>
</dbReference>
<sequence>MSERRYRHGLVIGKFYPPHAGHLALVRHALARCDRVTVQVLASSAESLPAETRAAWLREELPTAHVVHGLDDAPVDYADPAAWDAHVAVMRSLLDAPVDAVATSDAYGAELARRLGATWLQADPGRRGVPVSGTAVRADPAAHWWALPAPVRAWYVRRVVVTGAESTGTTTLAEDLTALFGLPAVAEFGREWSAERPGGLDAPWHTAEFDLVAREQARREDDAARRTPVPLLVCDTDVLATTLWHERYVGTPSPSVRALAAARVPDLYLLTGDEIPFVQDGLRDGEHVRHAMQDRFREVLADQAAAGGAPWVELRGDRATRLEAAAALVRPLLATPRPLADPMPQANGDVVHLGGDAVRIVDGRVVGARTGARDTRAALPGATTDRVPHSDA</sequence>
<evidence type="ECO:0000313" key="4">
    <source>
        <dbReference type="Proteomes" id="UP000296469"/>
    </source>
</evidence>
<reference evidence="3 4" key="1">
    <citation type="submission" date="2019-04" db="EMBL/GenBank/DDBJ databases">
        <title>Isolation and identification of Cellulomonas shaoxiangyii sp. Nov. isolated from feces of the Tibetan antelopes (Pantholops hodgsonii) in the Qinghai-Tibet plateau of China.</title>
        <authorList>
            <person name="Tian Z."/>
        </authorList>
    </citation>
    <scope>NUCLEOTIDE SEQUENCE [LARGE SCALE GENOMIC DNA]</scope>
    <source>
        <strain evidence="3 4">Z28</strain>
    </source>
</reference>
<dbReference type="KEGG" id="celz:E5225_10950"/>
<dbReference type="RefSeq" id="WP_135974726.1">
    <property type="nucleotide sequence ID" value="NZ_CP039291.1"/>
</dbReference>
<dbReference type="InterPro" id="IPR004821">
    <property type="entry name" value="Cyt_trans-like"/>
</dbReference>
<feature type="domain" description="NadR/Ttd14 AAA" evidence="2">
    <location>
        <begin position="158"/>
        <end position="321"/>
    </location>
</feature>
<dbReference type="NCBIfam" id="TIGR00125">
    <property type="entry name" value="cyt_tran_rel"/>
    <property type="match status" value="1"/>
</dbReference>
<proteinExistence type="predicted"/>